<name>A0A820P3P9_9BILA</name>
<feature type="transmembrane region" description="Helical" evidence="5">
    <location>
        <begin position="105"/>
        <end position="127"/>
    </location>
</feature>
<keyword evidence="3 5" id="KW-1133">Transmembrane helix</keyword>
<dbReference type="Gene3D" id="1.20.1110.10">
    <property type="entry name" value="Calcium-transporting ATPase, transmembrane domain"/>
    <property type="match status" value="2"/>
</dbReference>
<dbReference type="GO" id="GO:0016020">
    <property type="term" value="C:membrane"/>
    <property type="evidence" value="ECO:0007669"/>
    <property type="project" value="UniProtKB-SubCell"/>
</dbReference>
<dbReference type="EMBL" id="CAJOBR010008092">
    <property type="protein sequence ID" value="CAF4873834.1"/>
    <property type="molecule type" value="Genomic_DNA"/>
</dbReference>
<dbReference type="PRINTS" id="PR00119">
    <property type="entry name" value="CATATPASE"/>
</dbReference>
<keyword evidence="4 5" id="KW-0472">Membrane</keyword>
<dbReference type="InterPro" id="IPR001757">
    <property type="entry name" value="P_typ_ATPase"/>
</dbReference>
<keyword evidence="10" id="KW-1185">Reference proteome</keyword>
<dbReference type="Proteomes" id="UP000663851">
    <property type="component" value="Unassembled WGS sequence"/>
</dbReference>
<dbReference type="PRINTS" id="PR00120">
    <property type="entry name" value="HATPASE"/>
</dbReference>
<comment type="subcellular location">
    <subcellularLocation>
        <location evidence="1">Membrane</location>
    </subcellularLocation>
</comment>
<evidence type="ECO:0000256" key="5">
    <source>
        <dbReference type="SAM" id="Phobius"/>
    </source>
</evidence>
<dbReference type="InterPro" id="IPR023214">
    <property type="entry name" value="HAD_sf"/>
</dbReference>
<keyword evidence="2 5" id="KW-0812">Transmembrane</keyword>
<organism evidence="7 9">
    <name type="scientific">Rotaria socialis</name>
    <dbReference type="NCBI Taxonomy" id="392032"/>
    <lineage>
        <taxon>Eukaryota</taxon>
        <taxon>Metazoa</taxon>
        <taxon>Spiralia</taxon>
        <taxon>Gnathifera</taxon>
        <taxon>Rotifera</taxon>
        <taxon>Eurotatoria</taxon>
        <taxon>Bdelloidea</taxon>
        <taxon>Philodinida</taxon>
        <taxon>Philodinidae</taxon>
        <taxon>Rotaria</taxon>
    </lineage>
</organism>
<evidence type="ECO:0000313" key="6">
    <source>
        <dbReference type="EMBL" id="CAF4125458.1"/>
    </source>
</evidence>
<dbReference type="GO" id="GO:0005524">
    <property type="term" value="F:ATP binding"/>
    <property type="evidence" value="ECO:0007669"/>
    <property type="project" value="InterPro"/>
</dbReference>
<dbReference type="AlphaFoldDB" id="A0A820P3P9"/>
<evidence type="ECO:0000313" key="10">
    <source>
        <dbReference type="Proteomes" id="UP000663873"/>
    </source>
</evidence>
<dbReference type="PANTHER" id="PTHR42861">
    <property type="entry name" value="CALCIUM-TRANSPORTING ATPASE"/>
    <property type="match status" value="1"/>
</dbReference>
<evidence type="ECO:0000256" key="1">
    <source>
        <dbReference type="ARBA" id="ARBA00004370"/>
    </source>
</evidence>
<gene>
    <name evidence="7" type="ORF">HFQ381_LOCUS19898</name>
    <name evidence="8" type="ORF">QYT958_LOCUS28847</name>
    <name evidence="6" type="ORF">UJA718_LOCUS1853</name>
</gene>
<evidence type="ECO:0000256" key="2">
    <source>
        <dbReference type="ARBA" id="ARBA00022692"/>
    </source>
</evidence>
<dbReference type="InterPro" id="IPR023298">
    <property type="entry name" value="ATPase_P-typ_TM_dom_sf"/>
</dbReference>
<dbReference type="Proteomes" id="UP000663848">
    <property type="component" value="Unassembled WGS sequence"/>
</dbReference>
<sequence length="305" mass="33413">MTGGLSLVGLGLTHGLPNPTDIFCEGVNDAQALAKANVGVAVADACDAARSAFAIVLTEPCLSVIIDAILGSQQIFARMTSYAIYTSNDRMKPSPKPTKWRLKRIFISAIVYGIYLAASTLVFFATATQTDFLQNSFGIDAIQPSGFDTLIASYYHSIVYLQVSIISQALIFTTRSQAIVWVYDIIWFLPLDFVTCDLQIAFARSPTAVKTFNQCCECCFSKICKGNAIAPENVTTIQITSHNPPVHQLSKINNDVATQIQSHTQEKSITKINEIAEFGAPYYKPHTDILTGLKQQVFMARSFSQ</sequence>
<evidence type="ECO:0000256" key="3">
    <source>
        <dbReference type="ARBA" id="ARBA00022989"/>
    </source>
</evidence>
<dbReference type="InterPro" id="IPR036412">
    <property type="entry name" value="HAD-like_sf"/>
</dbReference>
<comment type="caution">
    <text evidence="7">The sequence shown here is derived from an EMBL/GenBank/DDBJ whole genome shotgun (WGS) entry which is preliminary data.</text>
</comment>
<dbReference type="EMBL" id="CAJOBO010001651">
    <property type="protein sequence ID" value="CAF4398383.1"/>
    <property type="molecule type" value="Genomic_DNA"/>
</dbReference>
<dbReference type="GO" id="GO:0016887">
    <property type="term" value="F:ATP hydrolysis activity"/>
    <property type="evidence" value="ECO:0007669"/>
    <property type="project" value="InterPro"/>
</dbReference>
<dbReference type="SUPFAM" id="SSF56784">
    <property type="entry name" value="HAD-like"/>
    <property type="match status" value="1"/>
</dbReference>
<accession>A0A820P3P9</accession>
<evidence type="ECO:0000313" key="7">
    <source>
        <dbReference type="EMBL" id="CAF4398383.1"/>
    </source>
</evidence>
<dbReference type="EMBL" id="CAJOBP010000117">
    <property type="protein sequence ID" value="CAF4125458.1"/>
    <property type="molecule type" value="Genomic_DNA"/>
</dbReference>
<protein>
    <submittedName>
        <fullName evidence="7">Uncharacterized protein</fullName>
    </submittedName>
</protein>
<evidence type="ECO:0000313" key="8">
    <source>
        <dbReference type="EMBL" id="CAF4873834.1"/>
    </source>
</evidence>
<evidence type="ECO:0000313" key="9">
    <source>
        <dbReference type="Proteomes" id="UP000663851"/>
    </source>
</evidence>
<evidence type="ECO:0000256" key="4">
    <source>
        <dbReference type="ARBA" id="ARBA00023136"/>
    </source>
</evidence>
<proteinExistence type="predicted"/>
<dbReference type="Gene3D" id="3.40.50.1000">
    <property type="entry name" value="HAD superfamily/HAD-like"/>
    <property type="match status" value="1"/>
</dbReference>
<reference evidence="7" key="1">
    <citation type="submission" date="2021-02" db="EMBL/GenBank/DDBJ databases">
        <authorList>
            <person name="Nowell W R."/>
        </authorList>
    </citation>
    <scope>NUCLEOTIDE SEQUENCE</scope>
</reference>
<dbReference type="Proteomes" id="UP000663873">
    <property type="component" value="Unassembled WGS sequence"/>
</dbReference>
<dbReference type="SUPFAM" id="SSF81665">
    <property type="entry name" value="Calcium ATPase, transmembrane domain M"/>
    <property type="match status" value="1"/>
</dbReference>